<dbReference type="EC" id="5.3.1.1" evidence="8 9"/>
<evidence type="ECO:0000313" key="10">
    <source>
        <dbReference type="EMBL" id="QGT16346.1"/>
    </source>
</evidence>
<dbReference type="HAMAP" id="MF_00147_B">
    <property type="entry name" value="TIM_B"/>
    <property type="match status" value="1"/>
</dbReference>
<name>A0A6I6CL47_WOLPI</name>
<evidence type="ECO:0000313" key="11">
    <source>
        <dbReference type="Proteomes" id="UP000422744"/>
    </source>
</evidence>
<comment type="subcellular location">
    <subcellularLocation>
        <location evidence="8 9">Cytoplasm</location>
    </subcellularLocation>
</comment>
<dbReference type="PANTHER" id="PTHR21139">
    <property type="entry name" value="TRIOSEPHOSPHATE ISOMERASE"/>
    <property type="match status" value="1"/>
</dbReference>
<evidence type="ECO:0000256" key="3">
    <source>
        <dbReference type="ARBA" id="ARBA00007422"/>
    </source>
</evidence>
<comment type="similarity">
    <text evidence="3 8 9">Belongs to the triosephosphate isomerase family.</text>
</comment>
<feature type="binding site" evidence="8">
    <location>
        <position position="161"/>
    </location>
    <ligand>
        <name>substrate</name>
    </ligand>
</feature>
<dbReference type="NCBIfam" id="NF011163">
    <property type="entry name" value="PRK14565.1"/>
    <property type="match status" value="1"/>
</dbReference>
<evidence type="ECO:0000256" key="6">
    <source>
        <dbReference type="ARBA" id="ARBA00023152"/>
    </source>
</evidence>
<comment type="function">
    <text evidence="8">Involved in the gluconeogenesis. Catalyzes stereospecifically the conversion of dihydroxyacetone phosphate (DHAP) to D-glyceraldehyde-3-phosphate (G3P).</text>
</comment>
<dbReference type="UniPathway" id="UPA00138"/>
<keyword evidence="7 8" id="KW-0413">Isomerase</keyword>
<keyword evidence="5 8" id="KW-0963">Cytoplasm</keyword>
<dbReference type="InterPro" id="IPR035990">
    <property type="entry name" value="TIM_sf"/>
</dbReference>
<keyword evidence="4 8" id="KW-0312">Gluconeogenesis</keyword>
<dbReference type="NCBIfam" id="TIGR00419">
    <property type="entry name" value="tim"/>
    <property type="match status" value="1"/>
</dbReference>
<evidence type="ECO:0000256" key="8">
    <source>
        <dbReference type="HAMAP-Rule" id="MF_00147"/>
    </source>
</evidence>
<evidence type="ECO:0000256" key="7">
    <source>
        <dbReference type="ARBA" id="ARBA00023235"/>
    </source>
</evidence>
<dbReference type="PANTHER" id="PTHR21139:SF42">
    <property type="entry name" value="TRIOSEPHOSPHATE ISOMERASE"/>
    <property type="match status" value="1"/>
</dbReference>
<dbReference type="Gene3D" id="3.20.20.70">
    <property type="entry name" value="Aldolase class I"/>
    <property type="match status" value="1"/>
</dbReference>
<accession>A0A6I6CL47</accession>
<feature type="binding site" evidence="8">
    <location>
        <begin position="8"/>
        <end position="10"/>
    </location>
    <ligand>
        <name>substrate</name>
    </ligand>
</feature>
<dbReference type="AlphaFoldDB" id="A0A6I6CL47"/>
<dbReference type="InterPro" id="IPR000652">
    <property type="entry name" value="Triosephosphate_isomerase"/>
</dbReference>
<dbReference type="GO" id="GO:0006094">
    <property type="term" value="P:gluconeogenesis"/>
    <property type="evidence" value="ECO:0007669"/>
    <property type="project" value="UniProtKB-UniRule"/>
</dbReference>
<evidence type="ECO:0000256" key="5">
    <source>
        <dbReference type="ARBA" id="ARBA00022490"/>
    </source>
</evidence>
<comment type="catalytic activity">
    <reaction evidence="8 9">
        <text>D-glyceraldehyde 3-phosphate = dihydroxyacetone phosphate</text>
        <dbReference type="Rhea" id="RHEA:18585"/>
        <dbReference type="ChEBI" id="CHEBI:57642"/>
        <dbReference type="ChEBI" id="CHEBI:59776"/>
        <dbReference type="EC" id="5.3.1.1"/>
    </reaction>
</comment>
<comment type="pathway">
    <text evidence="8 9">Carbohydrate degradation; glycolysis; D-glyceraldehyde 3-phosphate from glycerone phosphate: step 1/1.</text>
</comment>
<organism evidence="10 11">
    <name type="scientific">Wolbachia pipientis</name>
    <dbReference type="NCBI Taxonomy" id="955"/>
    <lineage>
        <taxon>Bacteria</taxon>
        <taxon>Pseudomonadati</taxon>
        <taxon>Pseudomonadota</taxon>
        <taxon>Alphaproteobacteria</taxon>
        <taxon>Rickettsiales</taxon>
        <taxon>Anaplasmataceae</taxon>
        <taxon>Wolbachieae</taxon>
        <taxon>Wolbachia</taxon>
    </lineage>
</organism>
<dbReference type="GO" id="GO:0046166">
    <property type="term" value="P:glyceraldehyde-3-phosphate biosynthetic process"/>
    <property type="evidence" value="ECO:0007669"/>
    <property type="project" value="TreeGrafter"/>
</dbReference>
<evidence type="ECO:0000256" key="9">
    <source>
        <dbReference type="RuleBase" id="RU363013"/>
    </source>
</evidence>
<dbReference type="InterPro" id="IPR013785">
    <property type="entry name" value="Aldolase_TIM"/>
</dbReference>
<comment type="pathway">
    <text evidence="8 9">Carbohydrate biosynthesis; gluconeogenesis.</text>
</comment>
<dbReference type="CDD" id="cd00311">
    <property type="entry name" value="TIM"/>
    <property type="match status" value="1"/>
</dbReference>
<comment type="pathway">
    <text evidence="2">Carbohydrate metabolism; erythritol degradation.</text>
</comment>
<comment type="subunit">
    <text evidence="8 9">Homodimer.</text>
</comment>
<dbReference type="GO" id="GO:0004807">
    <property type="term" value="F:triose-phosphate isomerase activity"/>
    <property type="evidence" value="ECO:0007669"/>
    <property type="project" value="UniProtKB-UniRule"/>
</dbReference>
<sequence length="242" mass="26820">MSFLIVANWKMNGMRSSFVDFIGKLNNKSNEITSKLVICPPFTSFPSSIELNNNINIGAQNCHHKKFGSYTGEISAEMLKELGCTYVILGHSERANEKDSEIKLKSEIAIESGLHPIICVGENSEDYKSGKTKEVIEYQCKNRLPTHGEYTVAYEPIWAIGTGHVPNNDAIAKVIEVIKLCTSKKHIIYGGSVSSENIENLLSISNLSGVLIGSASLDFDHFYKIIQQVEKKFSLINSKISN</sequence>
<gene>
    <name evidence="8" type="primary">tpiA</name>
    <name evidence="10" type="ORF">E0495_03710</name>
</gene>
<evidence type="ECO:0000256" key="2">
    <source>
        <dbReference type="ARBA" id="ARBA00004939"/>
    </source>
</evidence>
<comment type="catalytic activity">
    <reaction evidence="1">
        <text>L-erythrulose 1-phosphate = D-erythrulose 4-phosphate</text>
        <dbReference type="Rhea" id="RHEA:49588"/>
        <dbReference type="ChEBI" id="CHEBI:58002"/>
        <dbReference type="ChEBI" id="CHEBI:90796"/>
        <dbReference type="EC" id="5.3.1.33"/>
    </reaction>
</comment>
<evidence type="ECO:0000256" key="4">
    <source>
        <dbReference type="ARBA" id="ARBA00022432"/>
    </source>
</evidence>
<dbReference type="SUPFAM" id="SSF51351">
    <property type="entry name" value="Triosephosphate isomerase (TIM)"/>
    <property type="match status" value="1"/>
</dbReference>
<dbReference type="PROSITE" id="PS00171">
    <property type="entry name" value="TIM_1"/>
    <property type="match status" value="1"/>
</dbReference>
<proteinExistence type="inferred from homology"/>
<dbReference type="GO" id="GO:0005829">
    <property type="term" value="C:cytosol"/>
    <property type="evidence" value="ECO:0007669"/>
    <property type="project" value="TreeGrafter"/>
</dbReference>
<keyword evidence="6 8" id="KW-0324">Glycolysis</keyword>
<protein>
    <recommendedName>
        <fullName evidence="8 9">Triosephosphate isomerase</fullName>
        <shortName evidence="8">TIM</shortName>
        <shortName evidence="8">TPI</shortName>
        <ecNumber evidence="8 9">5.3.1.1</ecNumber>
    </recommendedName>
    <alternativeName>
        <fullName evidence="8">Triose-phosphate isomerase</fullName>
    </alternativeName>
</protein>
<dbReference type="Proteomes" id="UP000422744">
    <property type="component" value="Chromosome"/>
</dbReference>
<dbReference type="UniPathway" id="UPA00109">
    <property type="reaction ID" value="UER00189"/>
</dbReference>
<feature type="binding site" evidence="8">
    <location>
        <position position="192"/>
    </location>
    <ligand>
        <name>substrate</name>
    </ligand>
</feature>
<feature type="active site" description="Electrophile" evidence="8">
    <location>
        <position position="91"/>
    </location>
</feature>
<feature type="active site" description="Proton acceptor" evidence="8">
    <location>
        <position position="155"/>
    </location>
</feature>
<dbReference type="EMBL" id="CP037426">
    <property type="protein sequence ID" value="QGT16346.1"/>
    <property type="molecule type" value="Genomic_DNA"/>
</dbReference>
<dbReference type="RefSeq" id="WP_155968984.1">
    <property type="nucleotide sequence ID" value="NZ_CP037426.1"/>
</dbReference>
<dbReference type="GO" id="GO:0006096">
    <property type="term" value="P:glycolytic process"/>
    <property type="evidence" value="ECO:0007669"/>
    <property type="project" value="UniProtKB-UniRule"/>
</dbReference>
<dbReference type="PROSITE" id="PS51440">
    <property type="entry name" value="TIM_2"/>
    <property type="match status" value="1"/>
</dbReference>
<evidence type="ECO:0000256" key="1">
    <source>
        <dbReference type="ARBA" id="ARBA00000148"/>
    </source>
</evidence>
<dbReference type="UniPathway" id="UPA01066"/>
<dbReference type="InterPro" id="IPR022896">
    <property type="entry name" value="TrioseP_Isoase_bac/euk"/>
</dbReference>
<comment type="caution">
    <text evidence="8">Lacks conserved residue(s) required for the propagation of feature annotation.</text>
</comment>
<dbReference type="GO" id="GO:0019563">
    <property type="term" value="P:glycerol catabolic process"/>
    <property type="evidence" value="ECO:0007669"/>
    <property type="project" value="TreeGrafter"/>
</dbReference>
<dbReference type="InterPro" id="IPR020861">
    <property type="entry name" value="Triosephosphate_isomerase_AS"/>
</dbReference>
<reference evidence="10 11" key="1">
    <citation type="submission" date="2019-03" db="EMBL/GenBank/DDBJ databases">
        <title>Wolbachia endosymbiont of Haematobia irritans wIrr.</title>
        <authorList>
            <person name="Parry R.H."/>
            <person name="Asgari S."/>
        </authorList>
    </citation>
    <scope>NUCLEOTIDE SEQUENCE [LARGE SCALE GENOMIC DNA]</scope>
    <source>
        <strain evidence="11">wIrr</strain>
    </source>
</reference>
<dbReference type="Pfam" id="PF00121">
    <property type="entry name" value="TIM"/>
    <property type="match status" value="1"/>
</dbReference>